<evidence type="ECO:0000256" key="4">
    <source>
        <dbReference type="ARBA" id="ARBA00026071"/>
    </source>
</evidence>
<dbReference type="InterPro" id="IPR023333">
    <property type="entry name" value="Proteasome_suB-type"/>
</dbReference>
<dbReference type="InterPro" id="IPR029055">
    <property type="entry name" value="Ntn_hydrolases_N"/>
</dbReference>
<reference evidence="6" key="3">
    <citation type="journal article" date="2016" name="Gigascience">
        <title>De novo construction of an expanded transcriptome assembly for the western tarnished plant bug, Lygus hesperus.</title>
        <authorList>
            <person name="Tassone E.E."/>
            <person name="Geib S.M."/>
            <person name="Hall B."/>
            <person name="Fabrick J.A."/>
            <person name="Brent C.S."/>
            <person name="Hull J.J."/>
        </authorList>
    </citation>
    <scope>NUCLEOTIDE SEQUENCE</scope>
</reference>
<dbReference type="PANTHER" id="PTHR32194">
    <property type="entry name" value="METALLOPROTEASE TLDD"/>
    <property type="match status" value="1"/>
</dbReference>
<dbReference type="SUPFAM" id="SSF56235">
    <property type="entry name" value="N-terminal nucleophile aminohydrolases (Ntn hydrolases)"/>
    <property type="match status" value="1"/>
</dbReference>
<dbReference type="PROSITE" id="PS51476">
    <property type="entry name" value="PROTEASOME_BETA_2"/>
    <property type="match status" value="1"/>
</dbReference>
<dbReference type="Pfam" id="PF00227">
    <property type="entry name" value="Proteasome"/>
    <property type="match status" value="1"/>
</dbReference>
<gene>
    <name evidence="5" type="primary">psmB1</name>
    <name evidence="6" type="synonym">psmB1_0</name>
    <name evidence="5" type="ORF">CM83_14362</name>
    <name evidence="6" type="ORF">g.13401</name>
</gene>
<evidence type="ECO:0000256" key="2">
    <source>
        <dbReference type="ARBA" id="ARBA00022490"/>
    </source>
</evidence>
<keyword evidence="3 5" id="KW-0647">Proteasome</keyword>
<evidence type="ECO:0000313" key="5">
    <source>
        <dbReference type="EMBL" id="JAG37552.1"/>
    </source>
</evidence>
<evidence type="ECO:0000256" key="1">
    <source>
        <dbReference type="ARBA" id="ARBA00004123"/>
    </source>
</evidence>
<dbReference type="PANTHER" id="PTHR32194:SF2">
    <property type="entry name" value="PROTEASOME SUBUNIT BETA TYPE-1"/>
    <property type="match status" value="1"/>
</dbReference>
<dbReference type="AlphaFoldDB" id="A0A0A9YX08"/>
<dbReference type="GO" id="GO:0005737">
    <property type="term" value="C:cytoplasm"/>
    <property type="evidence" value="ECO:0007669"/>
    <property type="project" value="TreeGrafter"/>
</dbReference>
<proteinExistence type="predicted"/>
<dbReference type="GO" id="GO:0005839">
    <property type="term" value="C:proteasome core complex"/>
    <property type="evidence" value="ECO:0007669"/>
    <property type="project" value="InterPro"/>
</dbReference>
<evidence type="ECO:0000256" key="3">
    <source>
        <dbReference type="ARBA" id="ARBA00022942"/>
    </source>
</evidence>
<dbReference type="InterPro" id="IPR001353">
    <property type="entry name" value="Proteasome_sua/b"/>
</dbReference>
<reference evidence="5" key="1">
    <citation type="journal article" date="2014" name="PLoS ONE">
        <title>Transcriptome-Based Identification of ABC Transporters in the Western Tarnished Plant Bug Lygus hesperus.</title>
        <authorList>
            <person name="Hull J.J."/>
            <person name="Chaney K."/>
            <person name="Geib S.M."/>
            <person name="Fabrick J.A."/>
            <person name="Brent C.S."/>
            <person name="Walsh D."/>
            <person name="Lavine L.C."/>
        </authorList>
    </citation>
    <scope>NUCLEOTIDE SEQUENCE</scope>
</reference>
<dbReference type="Gene3D" id="3.60.20.10">
    <property type="entry name" value="Glutamine Phosphoribosylpyrophosphate, subunit 1, domain 1"/>
    <property type="match status" value="1"/>
</dbReference>
<dbReference type="GO" id="GO:0005634">
    <property type="term" value="C:nucleus"/>
    <property type="evidence" value="ECO:0007669"/>
    <property type="project" value="UniProtKB-SubCell"/>
</dbReference>
<accession>A0A0A9YX08</accession>
<dbReference type="EMBL" id="GBHO01006052">
    <property type="protein sequence ID" value="JAG37552.1"/>
    <property type="molecule type" value="Transcribed_RNA"/>
</dbReference>
<keyword evidence="2" id="KW-0963">Cytoplasm</keyword>
<comment type="subcellular location">
    <subcellularLocation>
        <location evidence="1">Nucleus</location>
    </subcellularLocation>
</comment>
<name>A0A0A9YX08_LYGHE</name>
<sequence>KSKKAKMSSYETLPKRDVLARGPIQAADWSPYIDNGGTVMAIGGKDFVIIGGDTRISDGSYGIHTRNGTKICQVAESCVIASSGQQAERLFLWKRLQDQAKRYRFECNENISAQSMAQYLSNTLYFRRFYPIYTFNILAGMHEGKGGVWIYDAIGSYELVPYGVTGSASALMTSVLDNQVLFQSQQKNFKELTLDETLILFKDVFVGASERDIYTGDAVEYAIITNDGIQFDRFDLHKD</sequence>
<dbReference type="GO" id="GO:0051603">
    <property type="term" value="P:proteolysis involved in protein catabolic process"/>
    <property type="evidence" value="ECO:0007669"/>
    <property type="project" value="InterPro"/>
</dbReference>
<protein>
    <submittedName>
        <fullName evidence="5">Proteasome subunit beta type-1</fullName>
    </submittedName>
</protein>
<dbReference type="EMBL" id="GDHC01016995">
    <property type="protein sequence ID" value="JAQ01634.1"/>
    <property type="molecule type" value="Transcribed_RNA"/>
</dbReference>
<feature type="non-terminal residue" evidence="5">
    <location>
        <position position="1"/>
    </location>
</feature>
<organism evidence="5">
    <name type="scientific">Lygus hesperus</name>
    <name type="common">Western plant bug</name>
    <dbReference type="NCBI Taxonomy" id="30085"/>
    <lineage>
        <taxon>Eukaryota</taxon>
        <taxon>Metazoa</taxon>
        <taxon>Ecdysozoa</taxon>
        <taxon>Arthropoda</taxon>
        <taxon>Hexapoda</taxon>
        <taxon>Insecta</taxon>
        <taxon>Pterygota</taxon>
        <taxon>Neoptera</taxon>
        <taxon>Paraneoptera</taxon>
        <taxon>Hemiptera</taxon>
        <taxon>Heteroptera</taxon>
        <taxon>Panheteroptera</taxon>
        <taxon>Cimicomorpha</taxon>
        <taxon>Miridae</taxon>
        <taxon>Mirini</taxon>
        <taxon>Lygus</taxon>
    </lineage>
</organism>
<evidence type="ECO:0000313" key="6">
    <source>
        <dbReference type="EMBL" id="JAQ01634.1"/>
    </source>
</evidence>
<reference evidence="5" key="2">
    <citation type="submission" date="2014-07" db="EMBL/GenBank/DDBJ databases">
        <authorList>
            <person name="Hull J."/>
        </authorList>
    </citation>
    <scope>NUCLEOTIDE SEQUENCE</scope>
</reference>
<comment type="subunit">
    <text evidence="4">The 26S proteasome consists of a 20S proteasome core and two 19S regulatory subunits. The 20S proteasome core is composed of 28 subunits that are arranged in four stacked rings, resulting in a barrel-shaped structure. The two end rings are each formed by seven alpha subunits, and the two central rings are each formed by seven beta subunits. The catalytic chamber with the active sites is on the inside of the barrel.</text>
</comment>